<dbReference type="InterPro" id="IPR011057">
    <property type="entry name" value="Mss4-like_sf"/>
</dbReference>
<dbReference type="InterPro" id="IPR006913">
    <property type="entry name" value="CENP-V/GFA"/>
</dbReference>
<protein>
    <submittedName>
        <fullName evidence="6">Aldehyde-activating protein</fullName>
    </submittedName>
</protein>
<accession>A0ABX0WB18</accession>
<dbReference type="PANTHER" id="PTHR33337:SF40">
    <property type="entry name" value="CENP-V_GFA DOMAIN-CONTAINING PROTEIN-RELATED"/>
    <property type="match status" value="1"/>
</dbReference>
<proteinExistence type="inferred from homology"/>
<dbReference type="PROSITE" id="PS51257">
    <property type="entry name" value="PROKAR_LIPOPROTEIN"/>
    <property type="match status" value="1"/>
</dbReference>
<evidence type="ECO:0000256" key="1">
    <source>
        <dbReference type="ARBA" id="ARBA00005495"/>
    </source>
</evidence>
<dbReference type="Proteomes" id="UP001429564">
    <property type="component" value="Unassembled WGS sequence"/>
</dbReference>
<evidence type="ECO:0000313" key="6">
    <source>
        <dbReference type="EMBL" id="NIZ62068.1"/>
    </source>
</evidence>
<comment type="similarity">
    <text evidence="1">Belongs to the Gfa family.</text>
</comment>
<dbReference type="PANTHER" id="PTHR33337">
    <property type="entry name" value="GFA DOMAIN-CONTAINING PROTEIN"/>
    <property type="match status" value="1"/>
</dbReference>
<keyword evidence="4" id="KW-0456">Lyase</keyword>
<feature type="domain" description="CENP-V/GFA" evidence="5">
    <location>
        <begin position="8"/>
        <end position="110"/>
    </location>
</feature>
<sequence length="149" mass="16261">MPLPKPPFAGSCLCGSVQVSITAPPLLTLACHCRDCQKLCASAYSLTAMFPIDSFSCIGELIKGGLGSEGREHYFCKSCLNFVFSKIGAAQRINLRTSVLDDAASFEPFVEIMTDKKMPWVNIPAAHSFAGFPETIEDLQALMDEYSQR</sequence>
<keyword evidence="3" id="KW-0862">Zinc</keyword>
<comment type="caution">
    <text evidence="6">The sequence shown here is derived from an EMBL/GenBank/DDBJ whole genome shotgun (WGS) entry which is preliminary data.</text>
</comment>
<evidence type="ECO:0000259" key="5">
    <source>
        <dbReference type="PROSITE" id="PS51891"/>
    </source>
</evidence>
<keyword evidence="2" id="KW-0479">Metal-binding</keyword>
<dbReference type="Gene3D" id="3.90.1590.10">
    <property type="entry name" value="glutathione-dependent formaldehyde- activating enzyme (gfa)"/>
    <property type="match status" value="1"/>
</dbReference>
<reference evidence="6 7" key="1">
    <citation type="submission" date="2018-05" db="EMBL/GenBank/DDBJ databases">
        <authorList>
            <person name="Zhang Y.-J."/>
        </authorList>
    </citation>
    <scope>NUCLEOTIDE SEQUENCE [LARGE SCALE GENOMIC DNA]</scope>
    <source>
        <strain evidence="6 7">CY04</strain>
    </source>
</reference>
<dbReference type="EMBL" id="QHLQ01000013">
    <property type="protein sequence ID" value="NIZ62068.1"/>
    <property type="molecule type" value="Genomic_DNA"/>
</dbReference>
<evidence type="ECO:0000256" key="4">
    <source>
        <dbReference type="ARBA" id="ARBA00023239"/>
    </source>
</evidence>
<keyword evidence="7" id="KW-1185">Reference proteome</keyword>
<gene>
    <name evidence="6" type="ORF">DL239_13885</name>
</gene>
<organism evidence="6 7">
    <name type="scientific">Parasedimentitalea denitrificans</name>
    <dbReference type="NCBI Taxonomy" id="2211118"/>
    <lineage>
        <taxon>Bacteria</taxon>
        <taxon>Pseudomonadati</taxon>
        <taxon>Pseudomonadota</taxon>
        <taxon>Alphaproteobacteria</taxon>
        <taxon>Rhodobacterales</taxon>
        <taxon>Paracoccaceae</taxon>
        <taxon>Parasedimentitalea</taxon>
    </lineage>
</organism>
<evidence type="ECO:0000313" key="7">
    <source>
        <dbReference type="Proteomes" id="UP001429564"/>
    </source>
</evidence>
<evidence type="ECO:0000256" key="3">
    <source>
        <dbReference type="ARBA" id="ARBA00022833"/>
    </source>
</evidence>
<dbReference type="SUPFAM" id="SSF51316">
    <property type="entry name" value="Mss4-like"/>
    <property type="match status" value="1"/>
</dbReference>
<evidence type="ECO:0000256" key="2">
    <source>
        <dbReference type="ARBA" id="ARBA00022723"/>
    </source>
</evidence>
<name>A0ABX0WB18_9RHOB</name>
<dbReference type="Pfam" id="PF04828">
    <property type="entry name" value="GFA"/>
    <property type="match status" value="1"/>
</dbReference>
<dbReference type="PROSITE" id="PS51891">
    <property type="entry name" value="CENP_V_GFA"/>
    <property type="match status" value="1"/>
</dbReference>